<evidence type="ECO:0000313" key="2">
    <source>
        <dbReference type="Proteomes" id="UP000184304"/>
    </source>
</evidence>
<evidence type="ECO:0000313" key="1">
    <source>
        <dbReference type="EMBL" id="OJI87953.1"/>
    </source>
</evidence>
<proteinExistence type="predicted"/>
<dbReference type="OMA" id="YISIKAC"/>
<dbReference type="VEuPathDB" id="FungiDB:ASPTUDRAFT_196316"/>
<dbReference type="EMBL" id="KV878180">
    <property type="protein sequence ID" value="OJI87953.1"/>
    <property type="molecule type" value="Genomic_DNA"/>
</dbReference>
<protein>
    <submittedName>
        <fullName evidence="1">Uncharacterized protein</fullName>
    </submittedName>
</protein>
<dbReference type="OrthoDB" id="4483288at2759"/>
<organism evidence="1 2">
    <name type="scientific">Aspergillus tubingensis (strain CBS 134.48)</name>
    <dbReference type="NCBI Taxonomy" id="767770"/>
    <lineage>
        <taxon>Eukaryota</taxon>
        <taxon>Fungi</taxon>
        <taxon>Dikarya</taxon>
        <taxon>Ascomycota</taxon>
        <taxon>Pezizomycotina</taxon>
        <taxon>Eurotiomycetes</taxon>
        <taxon>Eurotiomycetidae</taxon>
        <taxon>Eurotiales</taxon>
        <taxon>Aspergillaceae</taxon>
        <taxon>Aspergillus</taxon>
        <taxon>Aspergillus subgen. Circumdati</taxon>
    </lineage>
</organism>
<name>A0A1L9NFC0_ASPTC</name>
<accession>A0A1L9NFC0</accession>
<gene>
    <name evidence="1" type="ORF">ASPTUDRAFT_196316</name>
</gene>
<dbReference type="Proteomes" id="UP000184304">
    <property type="component" value="Unassembled WGS sequence"/>
</dbReference>
<sequence>MPSDYRSTILYDILTDIKAAHTRSLLLGAEFTTSCPGMVTLVQMAPPSDYEDFWLAFCIRHGFGTRVKDIFVELSATTLGARRASRLIQLALNIGSPEVYISIKACLDDIRKSHHSTGVLNTDSACEESGMSQPPTSEAFAAIERRVRDWKAYSMAKHNRVSGNHIRSPSSRASVRKLRRNKGNYRDHLVQLVRGGILNILCLIPQRVTIMPPSEGTALTATSYRDLMVGDCILVGKIFKVFRPTLVASADARLIWTLSSLRGPSYQYGLERSNEGIMIQQQLSSSILLRALQRVH</sequence>
<keyword evidence="2" id="KW-1185">Reference proteome</keyword>
<dbReference type="AlphaFoldDB" id="A0A1L9NFC0"/>
<reference evidence="2" key="1">
    <citation type="journal article" date="2017" name="Genome Biol.">
        <title>Comparative genomics reveals high biological diversity and specific adaptations in the industrially and medically important fungal genus Aspergillus.</title>
        <authorList>
            <person name="de Vries R.P."/>
            <person name="Riley R."/>
            <person name="Wiebenga A."/>
            <person name="Aguilar-Osorio G."/>
            <person name="Amillis S."/>
            <person name="Uchima C.A."/>
            <person name="Anderluh G."/>
            <person name="Asadollahi M."/>
            <person name="Askin M."/>
            <person name="Barry K."/>
            <person name="Battaglia E."/>
            <person name="Bayram O."/>
            <person name="Benocci T."/>
            <person name="Braus-Stromeyer S.A."/>
            <person name="Caldana C."/>
            <person name="Canovas D."/>
            <person name="Cerqueira G.C."/>
            <person name="Chen F."/>
            <person name="Chen W."/>
            <person name="Choi C."/>
            <person name="Clum A."/>
            <person name="Dos Santos R.A."/>
            <person name="Damasio A.R."/>
            <person name="Diallinas G."/>
            <person name="Emri T."/>
            <person name="Fekete E."/>
            <person name="Flipphi M."/>
            <person name="Freyberg S."/>
            <person name="Gallo A."/>
            <person name="Gournas C."/>
            <person name="Habgood R."/>
            <person name="Hainaut M."/>
            <person name="Harispe M.L."/>
            <person name="Henrissat B."/>
            <person name="Hilden K.S."/>
            <person name="Hope R."/>
            <person name="Hossain A."/>
            <person name="Karabika E."/>
            <person name="Karaffa L."/>
            <person name="Karanyi Z."/>
            <person name="Krasevec N."/>
            <person name="Kuo A."/>
            <person name="Kusch H."/>
            <person name="LaButti K."/>
            <person name="Lagendijk E.L."/>
            <person name="Lapidus A."/>
            <person name="Levasseur A."/>
            <person name="Lindquist E."/>
            <person name="Lipzen A."/>
            <person name="Logrieco A.F."/>
            <person name="MacCabe A."/>
            <person name="Maekelae M.R."/>
            <person name="Malavazi I."/>
            <person name="Melin P."/>
            <person name="Meyer V."/>
            <person name="Mielnichuk N."/>
            <person name="Miskei M."/>
            <person name="Molnar A.P."/>
            <person name="Mule G."/>
            <person name="Ngan C.Y."/>
            <person name="Orejas M."/>
            <person name="Orosz E."/>
            <person name="Ouedraogo J.P."/>
            <person name="Overkamp K.M."/>
            <person name="Park H.-S."/>
            <person name="Perrone G."/>
            <person name="Piumi F."/>
            <person name="Punt P.J."/>
            <person name="Ram A.F."/>
            <person name="Ramon A."/>
            <person name="Rauscher S."/>
            <person name="Record E."/>
            <person name="Riano-Pachon D.M."/>
            <person name="Robert V."/>
            <person name="Roehrig J."/>
            <person name="Ruller R."/>
            <person name="Salamov A."/>
            <person name="Salih N.S."/>
            <person name="Samson R.A."/>
            <person name="Sandor E."/>
            <person name="Sanguinetti M."/>
            <person name="Schuetze T."/>
            <person name="Sepcic K."/>
            <person name="Shelest E."/>
            <person name="Sherlock G."/>
            <person name="Sophianopoulou V."/>
            <person name="Squina F.M."/>
            <person name="Sun H."/>
            <person name="Susca A."/>
            <person name="Todd R.B."/>
            <person name="Tsang A."/>
            <person name="Unkles S.E."/>
            <person name="van de Wiele N."/>
            <person name="van Rossen-Uffink D."/>
            <person name="Oliveira J.V."/>
            <person name="Vesth T.C."/>
            <person name="Visser J."/>
            <person name="Yu J.-H."/>
            <person name="Zhou M."/>
            <person name="Andersen M.R."/>
            <person name="Archer D.B."/>
            <person name="Baker S.E."/>
            <person name="Benoit I."/>
            <person name="Brakhage A.A."/>
            <person name="Braus G.H."/>
            <person name="Fischer R."/>
            <person name="Frisvad J.C."/>
            <person name="Goldman G.H."/>
            <person name="Houbraken J."/>
            <person name="Oakley B."/>
            <person name="Pocsi I."/>
            <person name="Scazzocchio C."/>
            <person name="Seiboth B."/>
            <person name="vanKuyk P.A."/>
            <person name="Wortman J."/>
            <person name="Dyer P.S."/>
            <person name="Grigoriev I.V."/>
        </authorList>
    </citation>
    <scope>NUCLEOTIDE SEQUENCE [LARGE SCALE GENOMIC DNA]</scope>
    <source>
        <strain evidence="2">CBS 134.48</strain>
    </source>
</reference>